<sequence length="293" mass="31607">MTGFLAELGRRLAERWFTLLVLPGLAYLLVAAAAVRLGHSDWADWRALWDGFGALTEGKPDRQNALAVRAVLLVVVAVPVSAGLGLLAQALAAPVERALCGDWPRPFAALAARLTARRATAWQEADTAYDEACAAAGGQAAAIAHAARRNAVSLIPPERPTWLGDRLRAPAVRLGQEYGIDLATVWPRLWLLLPAPTRDILTEARTRLDAAFALGGWALLYLPLAAWWWPAAAIALTAAAVARRRASLAAEAYAELVESAVDLHLDRLLTRLAEPRPAPQQGRALTERLRRGL</sequence>
<comment type="caution">
    <text evidence="2">The sequence shown here is derived from an EMBL/GenBank/DDBJ whole genome shotgun (WGS) entry which is preliminary data.</text>
</comment>
<dbReference type="Proteomes" id="UP000658320">
    <property type="component" value="Unassembled WGS sequence"/>
</dbReference>
<gene>
    <name evidence="2" type="ORF">GCM10010251_40940</name>
</gene>
<dbReference type="EMBL" id="BMSX01000009">
    <property type="protein sequence ID" value="GGR20874.1"/>
    <property type="molecule type" value="Genomic_DNA"/>
</dbReference>
<feature type="transmembrane region" description="Helical" evidence="1">
    <location>
        <begin position="66"/>
        <end position="87"/>
    </location>
</feature>
<name>A0A918CGJ3_9ACTN</name>
<evidence type="ECO:0000256" key="1">
    <source>
        <dbReference type="SAM" id="Phobius"/>
    </source>
</evidence>
<reference evidence="2" key="2">
    <citation type="submission" date="2020-09" db="EMBL/GenBank/DDBJ databases">
        <authorList>
            <person name="Sun Q."/>
            <person name="Ohkuma M."/>
        </authorList>
    </citation>
    <scope>NUCLEOTIDE SEQUENCE</scope>
    <source>
        <strain evidence="2">JCM 4346</strain>
    </source>
</reference>
<protein>
    <recommendedName>
        <fullName evidence="4">Vegetative cell wall protein gp1</fullName>
    </recommendedName>
</protein>
<organism evidence="2 3">
    <name type="scientific">Streptomyces aurantiogriseus</name>
    <dbReference type="NCBI Taxonomy" id="66870"/>
    <lineage>
        <taxon>Bacteria</taxon>
        <taxon>Bacillati</taxon>
        <taxon>Actinomycetota</taxon>
        <taxon>Actinomycetes</taxon>
        <taxon>Kitasatosporales</taxon>
        <taxon>Streptomycetaceae</taxon>
        <taxon>Streptomyces</taxon>
    </lineage>
</organism>
<evidence type="ECO:0000313" key="3">
    <source>
        <dbReference type="Proteomes" id="UP000658320"/>
    </source>
</evidence>
<keyword evidence="3" id="KW-1185">Reference proteome</keyword>
<evidence type="ECO:0008006" key="4">
    <source>
        <dbReference type="Google" id="ProtNLM"/>
    </source>
</evidence>
<dbReference type="AlphaFoldDB" id="A0A918CGJ3"/>
<keyword evidence="1" id="KW-0472">Membrane</keyword>
<evidence type="ECO:0000313" key="2">
    <source>
        <dbReference type="EMBL" id="GGR20874.1"/>
    </source>
</evidence>
<proteinExistence type="predicted"/>
<keyword evidence="1" id="KW-0812">Transmembrane</keyword>
<feature type="transmembrane region" description="Helical" evidence="1">
    <location>
        <begin position="208"/>
        <end position="229"/>
    </location>
</feature>
<dbReference type="RefSeq" id="WP_189938523.1">
    <property type="nucleotide sequence ID" value="NZ_BMSX01000009.1"/>
</dbReference>
<feature type="transmembrane region" description="Helical" evidence="1">
    <location>
        <begin position="16"/>
        <end position="35"/>
    </location>
</feature>
<keyword evidence="1" id="KW-1133">Transmembrane helix</keyword>
<reference evidence="2" key="1">
    <citation type="journal article" date="2014" name="Int. J. Syst. Evol. Microbiol.">
        <title>Complete genome sequence of Corynebacterium casei LMG S-19264T (=DSM 44701T), isolated from a smear-ripened cheese.</title>
        <authorList>
            <consortium name="US DOE Joint Genome Institute (JGI-PGF)"/>
            <person name="Walter F."/>
            <person name="Albersmeier A."/>
            <person name="Kalinowski J."/>
            <person name="Ruckert C."/>
        </authorList>
    </citation>
    <scope>NUCLEOTIDE SEQUENCE</scope>
    <source>
        <strain evidence="2">JCM 4346</strain>
    </source>
</reference>
<accession>A0A918CGJ3</accession>